<keyword evidence="8" id="KW-1185">Reference proteome</keyword>
<dbReference type="Pfam" id="PF01418">
    <property type="entry name" value="HTH_6"/>
    <property type="match status" value="1"/>
</dbReference>
<evidence type="ECO:0000313" key="7">
    <source>
        <dbReference type="EMBL" id="MBR7747595.1"/>
    </source>
</evidence>
<gene>
    <name evidence="7" type="ORF">KDM92_13480</name>
</gene>
<dbReference type="GO" id="GO:0097367">
    <property type="term" value="F:carbohydrate derivative binding"/>
    <property type="evidence" value="ECO:0007669"/>
    <property type="project" value="InterPro"/>
</dbReference>
<dbReference type="AlphaFoldDB" id="A0A941DGA9"/>
<dbReference type="Gene3D" id="1.10.10.10">
    <property type="entry name" value="Winged helix-like DNA-binding domain superfamily/Winged helix DNA-binding domain"/>
    <property type="match status" value="1"/>
</dbReference>
<dbReference type="CDD" id="cd05013">
    <property type="entry name" value="SIS_RpiR"/>
    <property type="match status" value="1"/>
</dbReference>
<dbReference type="InterPro" id="IPR000281">
    <property type="entry name" value="HTH_RpiR"/>
</dbReference>
<dbReference type="SUPFAM" id="SSF46689">
    <property type="entry name" value="Homeodomain-like"/>
    <property type="match status" value="1"/>
</dbReference>
<evidence type="ECO:0000259" key="5">
    <source>
        <dbReference type="PROSITE" id="PS51071"/>
    </source>
</evidence>
<protein>
    <submittedName>
        <fullName evidence="7">MurR/RpiR family transcriptional regulator</fullName>
    </submittedName>
</protein>
<reference evidence="7 8" key="1">
    <citation type="submission" date="2021-04" db="EMBL/GenBank/DDBJ databases">
        <title>novel species isolated from subtropical streams in China.</title>
        <authorList>
            <person name="Lu H."/>
        </authorList>
    </citation>
    <scope>NUCLEOTIDE SEQUENCE [LARGE SCALE GENOMIC DNA]</scope>
    <source>
        <strain evidence="7 8">BYS107W</strain>
    </source>
</reference>
<dbReference type="Proteomes" id="UP000680158">
    <property type="component" value="Unassembled WGS sequence"/>
</dbReference>
<dbReference type="PROSITE" id="PS51464">
    <property type="entry name" value="SIS"/>
    <property type="match status" value="1"/>
</dbReference>
<evidence type="ECO:0000313" key="8">
    <source>
        <dbReference type="Proteomes" id="UP000680158"/>
    </source>
</evidence>
<keyword evidence="2" id="KW-0238">DNA-binding</keyword>
<dbReference type="Pfam" id="PF01380">
    <property type="entry name" value="SIS"/>
    <property type="match status" value="1"/>
</dbReference>
<dbReference type="PANTHER" id="PTHR30514">
    <property type="entry name" value="GLUCOKINASE"/>
    <property type="match status" value="1"/>
</dbReference>
<comment type="caution">
    <text evidence="7">The sequence shown here is derived from an EMBL/GenBank/DDBJ whole genome shotgun (WGS) entry which is preliminary data.</text>
</comment>
<evidence type="ECO:0000256" key="4">
    <source>
        <dbReference type="ARBA" id="ARBA00023163"/>
    </source>
</evidence>
<evidence type="ECO:0000256" key="1">
    <source>
        <dbReference type="ARBA" id="ARBA00023015"/>
    </source>
</evidence>
<dbReference type="RefSeq" id="WP_212684985.1">
    <property type="nucleotide sequence ID" value="NZ_JAGSPM010000008.1"/>
</dbReference>
<dbReference type="InterPro" id="IPR009057">
    <property type="entry name" value="Homeodomain-like_sf"/>
</dbReference>
<dbReference type="InterPro" id="IPR047640">
    <property type="entry name" value="RpiR-like"/>
</dbReference>
<dbReference type="GO" id="GO:0006096">
    <property type="term" value="P:glycolytic process"/>
    <property type="evidence" value="ECO:0007669"/>
    <property type="project" value="UniProtKB-KW"/>
</dbReference>
<proteinExistence type="predicted"/>
<dbReference type="SUPFAM" id="SSF53697">
    <property type="entry name" value="SIS domain"/>
    <property type="match status" value="1"/>
</dbReference>
<organism evidence="7 8">
    <name type="scientific">Undibacterium baiyunense</name>
    <dbReference type="NCBI Taxonomy" id="2828731"/>
    <lineage>
        <taxon>Bacteria</taxon>
        <taxon>Pseudomonadati</taxon>
        <taxon>Pseudomonadota</taxon>
        <taxon>Betaproteobacteria</taxon>
        <taxon>Burkholderiales</taxon>
        <taxon>Oxalobacteraceae</taxon>
        <taxon>Undibacterium</taxon>
    </lineage>
</organism>
<evidence type="ECO:0000259" key="6">
    <source>
        <dbReference type="PROSITE" id="PS51464"/>
    </source>
</evidence>
<sequence>MSPKKSKTQGGSINERIGQIYSSLSKSHKITADYVVANSFRAATMSIDELADAVGISNATANRFARALGFDGYPQFRAELVSGFETMLAPIEGLRSEISIASSSTEVINRSLSDDISNLEATRREYRPDLYDRAVKMILDAENIYIVGYGASAYLGGIMCHALTNYCNNVQANIGTGGPAQVARALYKFTERDLVIAISFPRYSSDVVTLAGQAKRRGVPILALTDRPGSPIANISDLTLYTPTKPQFNSEGIVLCLIEAICAAVAHQSESPVDIAAETTELMLPWLHHGKK</sequence>
<dbReference type="InterPro" id="IPR046348">
    <property type="entry name" value="SIS_dom_sf"/>
</dbReference>
<dbReference type="InterPro" id="IPR036388">
    <property type="entry name" value="WH-like_DNA-bd_sf"/>
</dbReference>
<keyword evidence="4" id="KW-0804">Transcription</keyword>
<dbReference type="PROSITE" id="PS51071">
    <property type="entry name" value="HTH_RPIR"/>
    <property type="match status" value="1"/>
</dbReference>
<name>A0A941DGA9_9BURK</name>
<dbReference type="InterPro" id="IPR001347">
    <property type="entry name" value="SIS_dom"/>
</dbReference>
<dbReference type="GO" id="GO:0003677">
    <property type="term" value="F:DNA binding"/>
    <property type="evidence" value="ECO:0007669"/>
    <property type="project" value="UniProtKB-KW"/>
</dbReference>
<dbReference type="GO" id="GO:0003700">
    <property type="term" value="F:DNA-binding transcription factor activity"/>
    <property type="evidence" value="ECO:0007669"/>
    <property type="project" value="InterPro"/>
</dbReference>
<keyword evidence="3" id="KW-0324">Glycolysis</keyword>
<evidence type="ECO:0000256" key="2">
    <source>
        <dbReference type="ARBA" id="ARBA00023125"/>
    </source>
</evidence>
<feature type="domain" description="SIS" evidence="6">
    <location>
        <begin position="134"/>
        <end position="271"/>
    </location>
</feature>
<feature type="domain" description="HTH rpiR-type" evidence="5">
    <location>
        <begin position="11"/>
        <end position="87"/>
    </location>
</feature>
<dbReference type="InterPro" id="IPR035472">
    <property type="entry name" value="RpiR-like_SIS"/>
</dbReference>
<keyword evidence="1" id="KW-0805">Transcription regulation</keyword>
<dbReference type="EMBL" id="JAGSPM010000008">
    <property type="protein sequence ID" value="MBR7747595.1"/>
    <property type="molecule type" value="Genomic_DNA"/>
</dbReference>
<accession>A0A941DGA9</accession>
<dbReference type="Gene3D" id="3.40.50.10490">
    <property type="entry name" value="Glucose-6-phosphate isomerase like protein, domain 1"/>
    <property type="match status" value="1"/>
</dbReference>
<evidence type="ECO:0000256" key="3">
    <source>
        <dbReference type="ARBA" id="ARBA00023152"/>
    </source>
</evidence>